<feature type="transmembrane region" description="Helical" evidence="7">
    <location>
        <begin position="233"/>
        <end position="253"/>
    </location>
</feature>
<evidence type="ECO:0000256" key="2">
    <source>
        <dbReference type="ARBA" id="ARBA00022448"/>
    </source>
</evidence>
<comment type="subcellular location">
    <subcellularLocation>
        <location evidence="1">Endomembrane system</location>
        <topology evidence="1">Multi-pass membrane protein</topology>
    </subcellularLocation>
</comment>
<dbReference type="GO" id="GO:0005774">
    <property type="term" value="C:vacuolar membrane"/>
    <property type="evidence" value="ECO:0007669"/>
    <property type="project" value="TreeGrafter"/>
</dbReference>
<evidence type="ECO:0000313" key="9">
    <source>
        <dbReference type="Proteomes" id="UP000002035"/>
    </source>
</evidence>
<dbReference type="Gene3D" id="1.20.1280.290">
    <property type="match status" value="2"/>
</dbReference>
<dbReference type="PANTHER" id="PTHR13131:SF5">
    <property type="entry name" value="CYSTINOSIN"/>
    <property type="match status" value="1"/>
</dbReference>
<keyword evidence="3 7" id="KW-0812">Transmembrane</keyword>
<name>C5FWW1_ARTOC</name>
<dbReference type="GO" id="GO:0012505">
    <property type="term" value="C:endomembrane system"/>
    <property type="evidence" value="ECO:0007669"/>
    <property type="project" value="UniProtKB-SubCell"/>
</dbReference>
<dbReference type="Proteomes" id="UP000002035">
    <property type="component" value="Unassembled WGS sequence"/>
</dbReference>
<protein>
    <submittedName>
        <fullName evidence="8">Cystinosin</fullName>
    </submittedName>
</protein>
<dbReference type="GeneID" id="9226783"/>
<dbReference type="InterPro" id="IPR005282">
    <property type="entry name" value="LC_transporter"/>
</dbReference>
<dbReference type="RefSeq" id="XP_002843837.1">
    <property type="nucleotide sequence ID" value="XM_002843791.1"/>
</dbReference>
<organism evidence="8 9">
    <name type="scientific">Arthroderma otae (strain ATCC MYA-4605 / CBS 113480)</name>
    <name type="common">Microsporum canis</name>
    <dbReference type="NCBI Taxonomy" id="554155"/>
    <lineage>
        <taxon>Eukaryota</taxon>
        <taxon>Fungi</taxon>
        <taxon>Dikarya</taxon>
        <taxon>Ascomycota</taxon>
        <taxon>Pezizomycotina</taxon>
        <taxon>Eurotiomycetes</taxon>
        <taxon>Eurotiomycetidae</taxon>
        <taxon>Onygenales</taxon>
        <taxon>Arthrodermataceae</taxon>
        <taxon>Microsporum</taxon>
    </lineage>
</organism>
<evidence type="ECO:0000256" key="1">
    <source>
        <dbReference type="ARBA" id="ARBA00004127"/>
    </source>
</evidence>
<dbReference type="SMART" id="SM00679">
    <property type="entry name" value="CTNS"/>
    <property type="match status" value="2"/>
</dbReference>
<dbReference type="GO" id="GO:0000324">
    <property type="term" value="C:fungal-type vacuole"/>
    <property type="evidence" value="ECO:0007669"/>
    <property type="project" value="TreeGrafter"/>
</dbReference>
<evidence type="ECO:0000256" key="7">
    <source>
        <dbReference type="SAM" id="Phobius"/>
    </source>
</evidence>
<dbReference type="AlphaFoldDB" id="C5FWW1"/>
<reference evidence="9" key="1">
    <citation type="journal article" date="2012" name="MBio">
        <title>Comparative genome analysis of Trichophyton rubrum and related dermatophytes reveals candidate genes involved in infection.</title>
        <authorList>
            <person name="Martinez D.A."/>
            <person name="Oliver B.G."/>
            <person name="Graeser Y."/>
            <person name="Goldberg J.M."/>
            <person name="Li W."/>
            <person name="Martinez-Rossi N.M."/>
            <person name="Monod M."/>
            <person name="Shelest E."/>
            <person name="Barton R.C."/>
            <person name="Birch E."/>
            <person name="Brakhage A.A."/>
            <person name="Chen Z."/>
            <person name="Gurr S.J."/>
            <person name="Heiman D."/>
            <person name="Heitman J."/>
            <person name="Kosti I."/>
            <person name="Rossi A."/>
            <person name="Saif S."/>
            <person name="Samalova M."/>
            <person name="Saunders C.W."/>
            <person name="Shea T."/>
            <person name="Summerbell R.C."/>
            <person name="Xu J."/>
            <person name="Young S."/>
            <person name="Zeng Q."/>
            <person name="Birren B.W."/>
            <person name="Cuomo C.A."/>
            <person name="White T.C."/>
        </authorList>
    </citation>
    <scope>NUCLEOTIDE SEQUENCE [LARGE SCALE GENOMIC DNA]</scope>
    <source>
        <strain evidence="9">ATCC MYA-4605 / CBS 113480</strain>
    </source>
</reference>
<keyword evidence="2" id="KW-0813">Transport</keyword>
<keyword evidence="6 7" id="KW-0472">Membrane</keyword>
<keyword evidence="5 7" id="KW-1133">Transmembrane helix</keyword>
<sequence>MDTHAFARAVSQGLGWAYFLLWSFSFYPQLIHNCRRRSTAGFSFDFTLLNILGLAAYTVFNGSLLFSLVVRSQYAKRHPQSPEPTVRLNDFVYAMHGTIICLLLYSQFKWAAIWRFKPIDPPPVANRPTIFMLWGCIGIVALDVAGVTFFPTWTQREWLDIVNTIGNIKVFLTAIKYTPQVVMNWYCQSTEGFSIIAILLDLTGALLSVMQLVLDSSLQADWSGAIGNLSKLLLGNITLLFDVIFMIQHYCLYRKQSLKVTRHKVVADEEEPLISPGIA</sequence>
<dbReference type="EMBL" id="DS995707">
    <property type="protein sequence ID" value="EEQ34801.1"/>
    <property type="molecule type" value="Genomic_DNA"/>
</dbReference>
<feature type="transmembrane region" description="Helical" evidence="7">
    <location>
        <begin position="7"/>
        <end position="27"/>
    </location>
</feature>
<evidence type="ECO:0000256" key="3">
    <source>
        <dbReference type="ARBA" id="ARBA00022692"/>
    </source>
</evidence>
<evidence type="ECO:0000256" key="5">
    <source>
        <dbReference type="ARBA" id="ARBA00022989"/>
    </source>
</evidence>
<gene>
    <name evidence="8" type="ORF">MCYG_07620</name>
</gene>
<evidence type="ECO:0000256" key="4">
    <source>
        <dbReference type="ARBA" id="ARBA00022737"/>
    </source>
</evidence>
<feature type="transmembrane region" description="Helical" evidence="7">
    <location>
        <begin position="130"/>
        <end position="150"/>
    </location>
</feature>
<dbReference type="STRING" id="554155.C5FWW1"/>
<dbReference type="OrthoDB" id="75720at2759"/>
<keyword evidence="9" id="KW-1185">Reference proteome</keyword>
<feature type="transmembrane region" description="Helical" evidence="7">
    <location>
        <begin position="193"/>
        <end position="213"/>
    </location>
</feature>
<evidence type="ECO:0000313" key="8">
    <source>
        <dbReference type="EMBL" id="EEQ34801.1"/>
    </source>
</evidence>
<dbReference type="HOGENOM" id="CLU_046327_0_1_1"/>
<dbReference type="InterPro" id="IPR006603">
    <property type="entry name" value="PQ-loop_rpt"/>
</dbReference>
<accession>C5FWW1</accession>
<keyword evidence="4" id="KW-0677">Repeat</keyword>
<dbReference type="VEuPathDB" id="FungiDB:MCYG_07620"/>
<proteinExistence type="predicted"/>
<dbReference type="eggNOG" id="KOG3145">
    <property type="taxonomic scope" value="Eukaryota"/>
</dbReference>
<evidence type="ECO:0000256" key="6">
    <source>
        <dbReference type="ARBA" id="ARBA00023136"/>
    </source>
</evidence>
<feature type="transmembrane region" description="Helical" evidence="7">
    <location>
        <begin position="47"/>
        <end position="70"/>
    </location>
</feature>
<dbReference type="Pfam" id="PF04193">
    <property type="entry name" value="PQ-loop"/>
    <property type="match status" value="2"/>
</dbReference>
<dbReference type="PANTHER" id="PTHR13131">
    <property type="entry name" value="CYSTINOSIN"/>
    <property type="match status" value="1"/>
</dbReference>
<feature type="transmembrane region" description="Helical" evidence="7">
    <location>
        <begin position="91"/>
        <end position="110"/>
    </location>
</feature>
<dbReference type="GO" id="GO:0015184">
    <property type="term" value="F:L-cystine transmembrane transporter activity"/>
    <property type="evidence" value="ECO:0007669"/>
    <property type="project" value="TreeGrafter"/>
</dbReference>
<dbReference type="OMA" id="LAFAYHG"/>